<evidence type="ECO:0000256" key="5">
    <source>
        <dbReference type="ARBA" id="ARBA00022692"/>
    </source>
</evidence>
<feature type="transmembrane region" description="Helical" evidence="8">
    <location>
        <begin position="162"/>
        <end position="183"/>
    </location>
</feature>
<keyword evidence="7 8" id="KW-0472">Membrane</keyword>
<feature type="transmembrane region" description="Helical" evidence="8">
    <location>
        <begin position="105"/>
        <end position="125"/>
    </location>
</feature>
<dbReference type="PANTHER" id="PTHR42929:SF5">
    <property type="entry name" value="ABC TRANSPORTER PERMEASE PROTEIN"/>
    <property type="match status" value="1"/>
</dbReference>
<proteinExistence type="inferred from homology"/>
<dbReference type="PANTHER" id="PTHR42929">
    <property type="entry name" value="INNER MEMBRANE ABC TRANSPORTER PERMEASE PROTEIN YDCU-RELATED-RELATED"/>
    <property type="match status" value="1"/>
</dbReference>
<evidence type="ECO:0000256" key="3">
    <source>
        <dbReference type="ARBA" id="ARBA00022448"/>
    </source>
</evidence>
<sequence>MSVPTITMPGAPVSPAVRKPLGVSRAESRWLLWPPLVFFAVALGLPLLMLVTQSFEGGGVAYGDALDVPTFAGSLMRTIVMAVVVMVLTVVLGTAYALAIVASPVWLRFGLLAALILSLWTSIMVRSFGWMLLELPQGALHWFLGLFGLADEPLELYQTTIGMYPAMVAVMLPFAVLPVMSALQSIDREQLNAATIFGAGPLLTFRSVTWPQILPSMLSGGVLVFVMALGFYVTPLLLGGPSNMTVSGVINAQMNQANRPDIGAAMSILLVGGTMIVYLIADRLFRVSEKWG</sequence>
<evidence type="ECO:0000256" key="1">
    <source>
        <dbReference type="ARBA" id="ARBA00004651"/>
    </source>
</evidence>
<organism evidence="10 11">
    <name type="scientific">Jiangella anatolica</name>
    <dbReference type="NCBI Taxonomy" id="2670374"/>
    <lineage>
        <taxon>Bacteria</taxon>
        <taxon>Bacillati</taxon>
        <taxon>Actinomycetota</taxon>
        <taxon>Actinomycetes</taxon>
        <taxon>Jiangellales</taxon>
        <taxon>Jiangellaceae</taxon>
        <taxon>Jiangella</taxon>
    </lineage>
</organism>
<comment type="similarity">
    <text evidence="2">Belongs to the binding-protein-dependent transport system permease family. CysTW subfamily.</text>
</comment>
<evidence type="ECO:0000256" key="8">
    <source>
        <dbReference type="RuleBase" id="RU363032"/>
    </source>
</evidence>
<gene>
    <name evidence="10" type="ORF">C1I92_17830</name>
</gene>
<dbReference type="EMBL" id="POTW01000043">
    <property type="protein sequence ID" value="PZF82163.1"/>
    <property type="molecule type" value="Genomic_DNA"/>
</dbReference>
<accession>A0A2W2CPM0</accession>
<dbReference type="PROSITE" id="PS50928">
    <property type="entry name" value="ABC_TM1"/>
    <property type="match status" value="1"/>
</dbReference>
<keyword evidence="3 8" id="KW-0813">Transport</keyword>
<dbReference type="Proteomes" id="UP000248764">
    <property type="component" value="Unassembled WGS sequence"/>
</dbReference>
<dbReference type="CDD" id="cd06261">
    <property type="entry name" value="TM_PBP2"/>
    <property type="match status" value="1"/>
</dbReference>
<feature type="domain" description="ABC transmembrane type-1" evidence="9">
    <location>
        <begin position="75"/>
        <end position="281"/>
    </location>
</feature>
<comment type="subcellular location">
    <subcellularLocation>
        <location evidence="1 8">Cell membrane</location>
        <topology evidence="1 8">Multi-pass membrane protein</topology>
    </subcellularLocation>
</comment>
<evidence type="ECO:0000256" key="2">
    <source>
        <dbReference type="ARBA" id="ARBA00007069"/>
    </source>
</evidence>
<dbReference type="SUPFAM" id="SSF161098">
    <property type="entry name" value="MetI-like"/>
    <property type="match status" value="1"/>
</dbReference>
<protein>
    <recommendedName>
        <fullName evidence="9">ABC transmembrane type-1 domain-containing protein</fullName>
    </recommendedName>
</protein>
<keyword evidence="6 8" id="KW-1133">Transmembrane helix</keyword>
<evidence type="ECO:0000256" key="4">
    <source>
        <dbReference type="ARBA" id="ARBA00022475"/>
    </source>
</evidence>
<evidence type="ECO:0000313" key="11">
    <source>
        <dbReference type="Proteomes" id="UP000248764"/>
    </source>
</evidence>
<comment type="caution">
    <text evidence="10">The sequence shown here is derived from an EMBL/GenBank/DDBJ whole genome shotgun (WGS) entry which is preliminary data.</text>
</comment>
<dbReference type="InterPro" id="IPR035906">
    <property type="entry name" value="MetI-like_sf"/>
</dbReference>
<keyword evidence="11" id="KW-1185">Reference proteome</keyword>
<keyword evidence="4" id="KW-1003">Cell membrane</keyword>
<dbReference type="RefSeq" id="WP_111256003.1">
    <property type="nucleotide sequence ID" value="NZ_POTW01000043.1"/>
</dbReference>
<feature type="transmembrane region" description="Helical" evidence="8">
    <location>
        <begin position="262"/>
        <end position="281"/>
    </location>
</feature>
<feature type="transmembrane region" description="Helical" evidence="8">
    <location>
        <begin position="30"/>
        <end position="51"/>
    </location>
</feature>
<dbReference type="InterPro" id="IPR000515">
    <property type="entry name" value="MetI-like"/>
</dbReference>
<keyword evidence="5 8" id="KW-0812">Transmembrane</keyword>
<dbReference type="AlphaFoldDB" id="A0A2W2CPM0"/>
<evidence type="ECO:0000256" key="6">
    <source>
        <dbReference type="ARBA" id="ARBA00022989"/>
    </source>
</evidence>
<reference evidence="10 11" key="1">
    <citation type="submission" date="2018-01" db="EMBL/GenBank/DDBJ databases">
        <title>Draft genome sequence of Jiangella sp. GTF31.</title>
        <authorList>
            <person name="Sahin N."/>
            <person name="Ay H."/>
            <person name="Saygin H."/>
        </authorList>
    </citation>
    <scope>NUCLEOTIDE SEQUENCE [LARGE SCALE GENOMIC DNA]</scope>
    <source>
        <strain evidence="10 11">GTF31</strain>
    </source>
</reference>
<evidence type="ECO:0000259" key="9">
    <source>
        <dbReference type="PROSITE" id="PS50928"/>
    </source>
</evidence>
<dbReference type="Gene3D" id="1.10.3720.10">
    <property type="entry name" value="MetI-like"/>
    <property type="match status" value="1"/>
</dbReference>
<feature type="transmembrane region" description="Helical" evidence="8">
    <location>
        <begin position="213"/>
        <end position="234"/>
    </location>
</feature>
<feature type="transmembrane region" description="Helical" evidence="8">
    <location>
        <begin position="79"/>
        <end position="99"/>
    </location>
</feature>
<evidence type="ECO:0000313" key="10">
    <source>
        <dbReference type="EMBL" id="PZF82163.1"/>
    </source>
</evidence>
<name>A0A2W2CPM0_9ACTN</name>
<evidence type="ECO:0000256" key="7">
    <source>
        <dbReference type="ARBA" id="ARBA00023136"/>
    </source>
</evidence>
<dbReference type="Pfam" id="PF00528">
    <property type="entry name" value="BPD_transp_1"/>
    <property type="match status" value="1"/>
</dbReference>
<dbReference type="GO" id="GO:0055085">
    <property type="term" value="P:transmembrane transport"/>
    <property type="evidence" value="ECO:0007669"/>
    <property type="project" value="InterPro"/>
</dbReference>
<dbReference type="GO" id="GO:0005886">
    <property type="term" value="C:plasma membrane"/>
    <property type="evidence" value="ECO:0007669"/>
    <property type="project" value="UniProtKB-SubCell"/>
</dbReference>